<accession>A0ABT2D0X8</accession>
<comment type="similarity">
    <text evidence="1">Belongs to the short-chain dehydrogenases/reductases (SDR) family.</text>
</comment>
<dbReference type="PROSITE" id="PS00061">
    <property type="entry name" value="ADH_SHORT"/>
    <property type="match status" value="1"/>
</dbReference>
<dbReference type="InterPro" id="IPR020904">
    <property type="entry name" value="Sc_DH/Rdtase_CS"/>
</dbReference>
<comment type="caution">
    <text evidence="4">The sequence shown here is derived from an EMBL/GenBank/DDBJ whole genome shotgun (WGS) entry which is preliminary data.</text>
</comment>
<dbReference type="InterPro" id="IPR002347">
    <property type="entry name" value="SDR_fam"/>
</dbReference>
<sequence>MQKVLIVTGASRGIGAAVARQAAAAGYAVAVNFVRDKSAADALVAAIRAAGGTALAVQADVGDEAEVQGMFATVEEQLGPLAALVNNAAITGPLRDFISTDPATIEAVFRTNVYGTMHCCRAAIHSFRRTGAKGVIVNVSSVAVSTGSPQEWVHYAASKGAVDSFTLGLSRELAAEGIRVCGVAPGITQTDLHATAGAPGRAERYAQKVPLQRPATPEEIAAPIVWLLSPAASYFTGTTLRCAGGI</sequence>
<feature type="domain" description="Ketoreductase" evidence="3">
    <location>
        <begin position="3"/>
        <end position="186"/>
    </location>
</feature>
<name>A0ABT2D0X8_9BURK</name>
<dbReference type="Proteomes" id="UP001204621">
    <property type="component" value="Unassembled WGS sequence"/>
</dbReference>
<dbReference type="Pfam" id="PF13561">
    <property type="entry name" value="adh_short_C2"/>
    <property type="match status" value="1"/>
</dbReference>
<dbReference type="PRINTS" id="PR00081">
    <property type="entry name" value="GDHRDH"/>
</dbReference>
<dbReference type="RefSeq" id="WP_258813031.1">
    <property type="nucleotide sequence ID" value="NZ_JANUGU010000006.1"/>
</dbReference>
<dbReference type="PANTHER" id="PTHR43639">
    <property type="entry name" value="OXIDOREDUCTASE, SHORT-CHAIN DEHYDROGENASE/REDUCTASE FAMILY (AFU_ORTHOLOGUE AFUA_5G02870)"/>
    <property type="match status" value="1"/>
</dbReference>
<organism evidence="4 5">
    <name type="scientific">Massilia terrae</name>
    <dbReference type="NCBI Taxonomy" id="1811224"/>
    <lineage>
        <taxon>Bacteria</taxon>
        <taxon>Pseudomonadati</taxon>
        <taxon>Pseudomonadota</taxon>
        <taxon>Betaproteobacteria</taxon>
        <taxon>Burkholderiales</taxon>
        <taxon>Oxalobacteraceae</taxon>
        <taxon>Telluria group</taxon>
        <taxon>Massilia</taxon>
    </lineage>
</organism>
<evidence type="ECO:0000259" key="3">
    <source>
        <dbReference type="SMART" id="SM00822"/>
    </source>
</evidence>
<dbReference type="PRINTS" id="PR00080">
    <property type="entry name" value="SDRFAMILY"/>
</dbReference>
<keyword evidence="5" id="KW-1185">Reference proteome</keyword>
<reference evidence="4 5" key="1">
    <citation type="submission" date="2022-08" db="EMBL/GenBank/DDBJ databases">
        <title>Reclassification of Massilia species as members of the genera Telluria, Duganella, Pseudoduganella, Mokoshia gen. nov. and Zemynaea gen. nov. using orthogonal and non-orthogonal genome-based approaches.</title>
        <authorList>
            <person name="Bowman J.P."/>
        </authorList>
    </citation>
    <scope>NUCLEOTIDE SEQUENCE [LARGE SCALE GENOMIC DNA]</scope>
    <source>
        <strain evidence="4 5">JCM 31606</strain>
    </source>
</reference>
<dbReference type="Gene3D" id="3.40.50.720">
    <property type="entry name" value="NAD(P)-binding Rossmann-like Domain"/>
    <property type="match status" value="1"/>
</dbReference>
<evidence type="ECO:0000313" key="4">
    <source>
        <dbReference type="EMBL" id="MCS0659837.1"/>
    </source>
</evidence>
<dbReference type="SUPFAM" id="SSF51735">
    <property type="entry name" value="NAD(P)-binding Rossmann-fold domains"/>
    <property type="match status" value="1"/>
</dbReference>
<protein>
    <submittedName>
        <fullName evidence="4">SDR family oxidoreductase</fullName>
    </submittedName>
</protein>
<evidence type="ECO:0000256" key="1">
    <source>
        <dbReference type="ARBA" id="ARBA00006484"/>
    </source>
</evidence>
<evidence type="ECO:0000313" key="5">
    <source>
        <dbReference type="Proteomes" id="UP001204621"/>
    </source>
</evidence>
<dbReference type="SMART" id="SM00822">
    <property type="entry name" value="PKS_KR"/>
    <property type="match status" value="1"/>
</dbReference>
<gene>
    <name evidence="4" type="ORF">NX778_17325</name>
</gene>
<dbReference type="PANTHER" id="PTHR43639:SF1">
    <property type="entry name" value="SHORT-CHAIN DEHYDROGENASE_REDUCTASE FAMILY PROTEIN"/>
    <property type="match status" value="1"/>
</dbReference>
<evidence type="ECO:0000256" key="2">
    <source>
        <dbReference type="ARBA" id="ARBA00023002"/>
    </source>
</evidence>
<keyword evidence="2" id="KW-0560">Oxidoreductase</keyword>
<dbReference type="EMBL" id="JANUGU010000006">
    <property type="protein sequence ID" value="MCS0659837.1"/>
    <property type="molecule type" value="Genomic_DNA"/>
</dbReference>
<dbReference type="InterPro" id="IPR036291">
    <property type="entry name" value="NAD(P)-bd_dom_sf"/>
</dbReference>
<proteinExistence type="inferred from homology"/>
<dbReference type="InterPro" id="IPR057326">
    <property type="entry name" value="KR_dom"/>
</dbReference>